<dbReference type="RefSeq" id="WP_023172784.1">
    <property type="nucleotide sequence ID" value="NC_022600.1"/>
</dbReference>
<dbReference type="OrthoDB" id="9762302at2"/>
<dbReference type="HOGENOM" id="CLU_019932_2_1_3"/>
<dbReference type="Gene3D" id="3.40.630.10">
    <property type="entry name" value="Zn peptidases"/>
    <property type="match status" value="1"/>
</dbReference>
<accession>U5QJ84</accession>
<dbReference type="CDD" id="cd04820">
    <property type="entry name" value="PA_M28_1_1"/>
    <property type="match status" value="1"/>
</dbReference>
<dbReference type="PANTHER" id="PTHR12147">
    <property type="entry name" value="METALLOPEPTIDASE M28 FAMILY MEMBER"/>
    <property type="match status" value="1"/>
</dbReference>
<dbReference type="EMBL" id="CP003587">
    <property type="protein sequence ID" value="AGY57684.1"/>
    <property type="molecule type" value="Genomic_DNA"/>
</dbReference>
<dbReference type="PANTHER" id="PTHR12147:SF26">
    <property type="entry name" value="PEPTIDASE M28 DOMAIN-CONTAINING PROTEIN"/>
    <property type="match status" value="1"/>
</dbReference>
<dbReference type="KEGG" id="glj:GKIL_1438"/>
<reference evidence="2 3" key="1">
    <citation type="journal article" date="2013" name="PLoS ONE">
        <title>Cultivation and Complete Genome Sequencing of Gloeobacter kilaueensis sp. nov., from a Lava Cave in Kilauea Caldera, Hawai'i.</title>
        <authorList>
            <person name="Saw J.H."/>
            <person name="Schatz M."/>
            <person name="Brown M.V."/>
            <person name="Kunkel D.D."/>
            <person name="Foster J.S."/>
            <person name="Shick H."/>
            <person name="Christensen S."/>
            <person name="Hou S."/>
            <person name="Wan X."/>
            <person name="Donachie S.P."/>
        </authorList>
    </citation>
    <scope>NUCLEOTIDE SEQUENCE [LARGE SCALE GENOMIC DNA]</scope>
    <source>
        <strain evidence="3">JS</strain>
    </source>
</reference>
<keyword evidence="3" id="KW-1185">Reference proteome</keyword>
<dbReference type="InterPro" id="IPR007484">
    <property type="entry name" value="Peptidase_M28"/>
</dbReference>
<dbReference type="PATRIC" id="fig|1183438.3.peg.1415"/>
<dbReference type="Gene3D" id="3.50.30.30">
    <property type="match status" value="1"/>
</dbReference>
<dbReference type="AlphaFoldDB" id="U5QJ84"/>
<dbReference type="eggNOG" id="COG2234">
    <property type="taxonomic scope" value="Bacteria"/>
</dbReference>
<evidence type="ECO:0000313" key="3">
    <source>
        <dbReference type="Proteomes" id="UP000017396"/>
    </source>
</evidence>
<evidence type="ECO:0000313" key="2">
    <source>
        <dbReference type="EMBL" id="AGY57684.1"/>
    </source>
</evidence>
<proteinExistence type="predicted"/>
<dbReference type="InterPro" id="IPR045175">
    <property type="entry name" value="M28_fam"/>
</dbReference>
<dbReference type="STRING" id="1183438.GKIL_1438"/>
<gene>
    <name evidence="2" type="ORF">GKIL_1438</name>
</gene>
<dbReference type="SUPFAM" id="SSF52025">
    <property type="entry name" value="PA domain"/>
    <property type="match status" value="1"/>
</dbReference>
<protein>
    <submittedName>
        <fullName evidence="2">Peptidase M28</fullName>
    </submittedName>
</protein>
<evidence type="ECO:0000259" key="1">
    <source>
        <dbReference type="Pfam" id="PF04389"/>
    </source>
</evidence>
<dbReference type="GO" id="GO:0006508">
    <property type="term" value="P:proteolysis"/>
    <property type="evidence" value="ECO:0007669"/>
    <property type="project" value="InterPro"/>
</dbReference>
<organism evidence="2 3">
    <name type="scientific">Gloeobacter kilaueensis (strain ATCC BAA-2537 / CCAP 1431/1 / ULC 316 / JS1)</name>
    <dbReference type="NCBI Taxonomy" id="1183438"/>
    <lineage>
        <taxon>Bacteria</taxon>
        <taxon>Bacillati</taxon>
        <taxon>Cyanobacteriota</taxon>
        <taxon>Cyanophyceae</taxon>
        <taxon>Gloeobacterales</taxon>
        <taxon>Gloeobacteraceae</taxon>
        <taxon>Gloeobacter</taxon>
    </lineage>
</organism>
<dbReference type="SUPFAM" id="SSF53187">
    <property type="entry name" value="Zn-dependent exopeptidases"/>
    <property type="match status" value="1"/>
</dbReference>
<dbReference type="CDD" id="cd05660">
    <property type="entry name" value="M28_like_PA"/>
    <property type="match status" value="1"/>
</dbReference>
<dbReference type="GO" id="GO:0008235">
    <property type="term" value="F:metalloexopeptidase activity"/>
    <property type="evidence" value="ECO:0007669"/>
    <property type="project" value="InterPro"/>
</dbReference>
<dbReference type="Proteomes" id="UP000017396">
    <property type="component" value="Chromosome"/>
</dbReference>
<name>U5QJ84_GLOK1</name>
<feature type="domain" description="Peptidase M28" evidence="1">
    <location>
        <begin position="292"/>
        <end position="507"/>
    </location>
</feature>
<sequence length="532" mass="58483">MPHHWGWVAAWAGLAVLPGLGCAFAAELPPAGQSWWSHVRFLADDRLEGRATGSAGYREAARYVEEQLRRAGAQPAGTAGYLQRVRFQSRTLVESQSSLTLVRDGLAMPLVIGDEATVSLRYGLTGQISAPLVFVGYGLTVPEENYDDFKDLDVRGKIVVALAGNPPGIASALRMHYGATAERWKFLKRAGAVGLIVVQNPGSMEAPWERTKLLRVLPSLVLADPALQDAPDLPLLLSLNPASMDRLLAGSGYTFSEILAFADLGRPLPKFTLPVTLKARLVFKTDTLESANVVAVLPGRDPVLKNEYVVLSAHLDHLGVGEPVAGDRIYNGAMDNAAGVATLIEAARRLQNRPPRRSVLFLAVCGEEKGLLGSRYYTRRPTVPANQLVADLNLDMFLPLYPLRWLSVQGLEESNLEEPLRQAAEAEGVTLQSDPEPSRNGFIRSDQYSFVRAGVPALAFKFGYQSGSPEERQQKEWLRTRYHAPSDDAAQFVDLEAADRFNRIIEEALLRIANQDERPQWSANSFFKQFVE</sequence>
<dbReference type="InterPro" id="IPR046450">
    <property type="entry name" value="PA_dom_sf"/>
</dbReference>
<dbReference type="Pfam" id="PF04389">
    <property type="entry name" value="Peptidase_M28"/>
    <property type="match status" value="1"/>
</dbReference>